<dbReference type="Proteomes" id="UP001049200">
    <property type="component" value="Unassembled WGS sequence"/>
</dbReference>
<dbReference type="RefSeq" id="WP_217873571.1">
    <property type="nucleotide sequence ID" value="NZ_JAHSTU010000014.1"/>
</dbReference>
<organism evidence="1 2">
    <name type="scientific">Pseudomonas azerbaijanoccidentalis</name>
    <dbReference type="NCBI Taxonomy" id="2842347"/>
    <lineage>
        <taxon>Bacteria</taxon>
        <taxon>Pseudomonadati</taxon>
        <taxon>Pseudomonadota</taxon>
        <taxon>Gammaproteobacteria</taxon>
        <taxon>Pseudomonadales</taxon>
        <taxon>Pseudomonadaceae</taxon>
        <taxon>Pseudomonas</taxon>
    </lineage>
</organism>
<reference evidence="1" key="1">
    <citation type="submission" date="2021-06" db="EMBL/GenBank/DDBJ databases">
        <title>Updating the genus Pseudomonas: Description of 43 new species and partition of the Pseudomonas putida group.</title>
        <authorList>
            <person name="Girard L."/>
            <person name="Lood C."/>
            <person name="Vandamme P."/>
            <person name="Rokni-Zadeh H."/>
            <person name="Van Noort V."/>
            <person name="Hofte M."/>
            <person name="Lavigne R."/>
            <person name="De Mot R."/>
        </authorList>
    </citation>
    <scope>NUCLEOTIDE SEQUENCE</scope>
    <source>
        <strain evidence="1">SWRI74</strain>
    </source>
</reference>
<sequence length="128" mass="14801">MELRRYRKNHRLRAEKVDSSVFVAFWADDKYVHALDRDGVEWMLCGKHSIKEIEAGDPRVTRAHRSSLVRVSAIDRVMSRNELRKNKPDYFCVVGGREFGVSRTCRPTLYAQYRAYVAEHGFVPAVAA</sequence>
<name>A0ABS6QZK5_9PSED</name>
<comment type="caution">
    <text evidence="1">The sequence shown here is derived from an EMBL/GenBank/DDBJ whole genome shotgun (WGS) entry which is preliminary data.</text>
</comment>
<keyword evidence="2" id="KW-1185">Reference proteome</keyword>
<accession>A0ABS6QZK5</accession>
<evidence type="ECO:0008006" key="3">
    <source>
        <dbReference type="Google" id="ProtNLM"/>
    </source>
</evidence>
<protein>
    <recommendedName>
        <fullName evidence="3">LytTR family transcriptional regulator</fullName>
    </recommendedName>
</protein>
<dbReference type="EMBL" id="JAHSTU010000014">
    <property type="protein sequence ID" value="MBV4524370.1"/>
    <property type="molecule type" value="Genomic_DNA"/>
</dbReference>
<proteinExistence type="predicted"/>
<evidence type="ECO:0000313" key="1">
    <source>
        <dbReference type="EMBL" id="MBV4524370.1"/>
    </source>
</evidence>
<gene>
    <name evidence="1" type="ORF">KVG88_30310</name>
</gene>
<evidence type="ECO:0000313" key="2">
    <source>
        <dbReference type="Proteomes" id="UP001049200"/>
    </source>
</evidence>